<dbReference type="EMBL" id="SGBB01000019">
    <property type="protein sequence ID" value="RZD17893.1"/>
    <property type="molecule type" value="Genomic_DNA"/>
</dbReference>
<dbReference type="Proteomes" id="UP000319296">
    <property type="component" value="Unassembled WGS sequence"/>
</dbReference>
<proteinExistence type="predicted"/>
<dbReference type="AlphaFoldDB" id="A0A519BKV7"/>
<evidence type="ECO:0000313" key="1">
    <source>
        <dbReference type="EMBL" id="RZD17893.1"/>
    </source>
</evidence>
<protein>
    <submittedName>
        <fullName evidence="1">Uncharacterized protein</fullName>
    </submittedName>
</protein>
<accession>A0A519BKV7</accession>
<gene>
    <name evidence="1" type="ORF">EVG15_08815</name>
</gene>
<comment type="caution">
    <text evidence="1">The sequence shown here is derived from an EMBL/GenBank/DDBJ whole genome shotgun (WGS) entry which is preliminary data.</text>
</comment>
<sequence>MENFPKSRSGLTDKKPSLDFNSAVKDLLAGKKLTGDDGILTSLQNFNLFISCSALSEYMIF</sequence>
<name>A0A519BKV7_9DELT</name>
<organism evidence="1 2">
    <name type="scientific">Candidatus Acididesulfobacter diazotrophicus</name>
    <dbReference type="NCBI Taxonomy" id="2597226"/>
    <lineage>
        <taxon>Bacteria</taxon>
        <taxon>Deltaproteobacteria</taxon>
        <taxon>Candidatus Acidulodesulfobacterales</taxon>
        <taxon>Candidatus Acididesulfobacter</taxon>
    </lineage>
</organism>
<reference evidence="1 2" key="1">
    <citation type="journal article" date="2019" name="ISME J.">
        <title>Insights into ecological role of a new deltaproteobacterial order Candidatus Acidulodesulfobacterales by metagenomics and metatranscriptomics.</title>
        <authorList>
            <person name="Tan S."/>
            <person name="Liu J."/>
            <person name="Fang Y."/>
            <person name="Hedlund B.P."/>
            <person name="Lian Z.H."/>
            <person name="Huang L.Y."/>
            <person name="Li J.T."/>
            <person name="Huang L.N."/>
            <person name="Li W.J."/>
            <person name="Jiang H.C."/>
            <person name="Dong H.L."/>
            <person name="Shu W.S."/>
        </authorList>
    </citation>
    <scope>NUCLEOTIDE SEQUENCE [LARGE SCALE GENOMIC DNA]</scope>
    <source>
        <strain evidence="1">AP1</strain>
    </source>
</reference>
<evidence type="ECO:0000313" key="2">
    <source>
        <dbReference type="Proteomes" id="UP000319296"/>
    </source>
</evidence>